<evidence type="ECO:0000256" key="1">
    <source>
        <dbReference type="ARBA" id="ARBA00022553"/>
    </source>
</evidence>
<dbReference type="SUPFAM" id="SSF50998">
    <property type="entry name" value="Quinoprotein alcohol dehydrogenase-like"/>
    <property type="match status" value="1"/>
</dbReference>
<dbReference type="InterPro" id="IPR011047">
    <property type="entry name" value="Quinoprotein_ADH-like_sf"/>
</dbReference>
<feature type="domain" description="HTH luxR-type" evidence="5">
    <location>
        <begin position="906"/>
        <end position="963"/>
    </location>
</feature>
<keyword evidence="1" id="KW-0597">Phosphoprotein</keyword>
<dbReference type="AlphaFoldDB" id="A0A401U5Y1"/>
<dbReference type="Gene3D" id="2.130.10.10">
    <property type="entry name" value="YVTN repeat-like/Quinoprotein amine dehydrogenase"/>
    <property type="match status" value="2"/>
</dbReference>
<organism evidence="6 7">
    <name type="scientific">Chryseotalea sanaruensis</name>
    <dbReference type="NCBI Taxonomy" id="2482724"/>
    <lineage>
        <taxon>Bacteria</taxon>
        <taxon>Pseudomonadati</taxon>
        <taxon>Bacteroidota</taxon>
        <taxon>Cytophagia</taxon>
        <taxon>Cytophagales</taxon>
        <taxon>Chryseotaleaceae</taxon>
        <taxon>Chryseotalea</taxon>
    </lineage>
</organism>
<dbReference type="InterPro" id="IPR011110">
    <property type="entry name" value="Reg_prop"/>
</dbReference>
<dbReference type="Gene3D" id="1.10.10.10">
    <property type="entry name" value="Winged helix-like DNA-binding domain superfamily/Winged helix DNA-binding domain"/>
    <property type="match status" value="1"/>
</dbReference>
<gene>
    <name evidence="6" type="ORF">SanaruYs_04870</name>
</gene>
<dbReference type="InterPro" id="IPR016032">
    <property type="entry name" value="Sig_transdc_resp-reg_C-effctor"/>
</dbReference>
<feature type="chain" id="PRO_5019336943" description="HTH luxR-type domain-containing protein" evidence="4">
    <location>
        <begin position="25"/>
        <end position="966"/>
    </location>
</feature>
<feature type="coiled-coil region" evidence="2">
    <location>
        <begin position="786"/>
        <end position="817"/>
    </location>
</feature>
<keyword evidence="3" id="KW-0812">Transmembrane</keyword>
<keyword evidence="7" id="KW-1185">Reference proteome</keyword>
<dbReference type="GO" id="GO:0003677">
    <property type="term" value="F:DNA binding"/>
    <property type="evidence" value="ECO:0007669"/>
    <property type="project" value="InterPro"/>
</dbReference>
<dbReference type="GO" id="GO:0006355">
    <property type="term" value="P:regulation of DNA-templated transcription"/>
    <property type="evidence" value="ECO:0007669"/>
    <property type="project" value="InterPro"/>
</dbReference>
<dbReference type="InterPro" id="IPR011123">
    <property type="entry name" value="Y_Y_Y"/>
</dbReference>
<protein>
    <recommendedName>
        <fullName evidence="5">HTH luxR-type domain-containing protein</fullName>
    </recommendedName>
</protein>
<dbReference type="EMBL" id="BHXQ01000001">
    <property type="protein sequence ID" value="GCC50272.1"/>
    <property type="molecule type" value="Genomic_DNA"/>
</dbReference>
<name>A0A401U5Y1_9BACT</name>
<dbReference type="GO" id="GO:0000155">
    <property type="term" value="F:phosphorelay sensor kinase activity"/>
    <property type="evidence" value="ECO:0007669"/>
    <property type="project" value="TreeGrafter"/>
</dbReference>
<keyword evidence="4" id="KW-0732">Signal</keyword>
<dbReference type="CDD" id="cd00063">
    <property type="entry name" value="FN3"/>
    <property type="match status" value="1"/>
</dbReference>
<evidence type="ECO:0000256" key="3">
    <source>
        <dbReference type="SAM" id="Phobius"/>
    </source>
</evidence>
<dbReference type="InterPro" id="IPR036388">
    <property type="entry name" value="WH-like_DNA-bd_sf"/>
</dbReference>
<feature type="signal peptide" evidence="4">
    <location>
        <begin position="1"/>
        <end position="24"/>
    </location>
</feature>
<dbReference type="Pfam" id="PF07494">
    <property type="entry name" value="Reg_prop"/>
    <property type="match status" value="1"/>
</dbReference>
<comment type="caution">
    <text evidence="6">The sequence shown here is derived from an EMBL/GenBank/DDBJ whole genome shotgun (WGS) entry which is preliminary data.</text>
</comment>
<evidence type="ECO:0000313" key="6">
    <source>
        <dbReference type="EMBL" id="GCC50272.1"/>
    </source>
</evidence>
<dbReference type="Proteomes" id="UP000288227">
    <property type="component" value="Unassembled WGS sequence"/>
</dbReference>
<keyword evidence="2" id="KW-0175">Coiled coil</keyword>
<dbReference type="InterPro" id="IPR015943">
    <property type="entry name" value="WD40/YVTN_repeat-like_dom_sf"/>
</dbReference>
<dbReference type="OrthoDB" id="9806995at2"/>
<dbReference type="RefSeq" id="WP_127120918.1">
    <property type="nucleotide sequence ID" value="NZ_BHXQ01000001.1"/>
</dbReference>
<evidence type="ECO:0000313" key="7">
    <source>
        <dbReference type="Proteomes" id="UP000288227"/>
    </source>
</evidence>
<dbReference type="Pfam" id="PF07495">
    <property type="entry name" value="Y_Y_Y"/>
    <property type="match status" value="1"/>
</dbReference>
<keyword evidence="3" id="KW-1133">Transmembrane helix</keyword>
<accession>A0A401U5Y1</accession>
<proteinExistence type="predicted"/>
<dbReference type="InterPro" id="IPR003961">
    <property type="entry name" value="FN3_dom"/>
</dbReference>
<dbReference type="PANTHER" id="PTHR43547">
    <property type="entry name" value="TWO-COMPONENT HISTIDINE KINASE"/>
    <property type="match status" value="1"/>
</dbReference>
<evidence type="ECO:0000256" key="4">
    <source>
        <dbReference type="SAM" id="SignalP"/>
    </source>
</evidence>
<evidence type="ECO:0000256" key="2">
    <source>
        <dbReference type="SAM" id="Coils"/>
    </source>
</evidence>
<evidence type="ECO:0000259" key="5">
    <source>
        <dbReference type="SMART" id="SM00421"/>
    </source>
</evidence>
<dbReference type="PANTHER" id="PTHR43547:SF2">
    <property type="entry name" value="HYBRID SIGNAL TRANSDUCTION HISTIDINE KINASE C"/>
    <property type="match status" value="1"/>
</dbReference>
<dbReference type="InterPro" id="IPR013783">
    <property type="entry name" value="Ig-like_fold"/>
</dbReference>
<keyword evidence="3" id="KW-0472">Membrane</keyword>
<sequence>MRKFQLLLQITVALLIGSNGVLQAQNSLNGLPFIKNYSPQQYKAGIQNWDIVQDTRGVIYLANNYGLLEFDGHEWETYRTRNGSKMRSVALAKDGKIYVGCQGDFGFFFPDHQGRLTYTSLADSLPSTVRNFDEAWNVFIDQDKVFFCTFGRIYIYTPKGFVLVESNYPLELSFYVNRQVYVLEQNNGLSRLVGEQLQLIPNGEFFAKKSISAMQALSKDKILISTFQDGIFQLENNQIKPWTMALQQRFKESIVNCMQMLRNGNVAIGTQNNGLLLVNANGDLLMELSNGKGLQNRTILSLYEDDLGNLWIGQNNGISYVELGSPFSHVNEQSGLPGTGYAALLTGNKLYLGTNNGLYLKNLDNPLRAADLVEGTRGQVYHIGKYDNDLLIGHHTGAYRIESLQSRRISDEPGAWVFATIPTNQNMLVGGLYNGLQLFKKEGGHWKYEKKLQGFSESSRVMEFDRSGELWITHGYKGAFKVVMNRDSLLKVNYYASNKGFPSNNLINVFSIRNELTFTSEYGLYKYEPSSDAFVSDEFYSKLLGSVSQIWMMREDSYGNIYFIGSDKVGVLKRNSVGEYVVESNSFNRIRSFLNDDLENLHVLSNNEVLFGSKEGFIHYDPKKEPPKDFRFQSLIRRVTIINSGQDSVLYYGNELKQEDVKDKPFVKLSFAQNSIHFRYAATTYEGSEIQYQYYLENFEKDWSEWTSTSQKEYTNLREGRYVFHVRAQNINGQVSTESTYTFYIQPPWYRSLLAIAAYITVIVALLLVAFLTIDRKYKRAQQMMRLKQKKELIRKENEIEKISQQSLEEINRLQNEKLESELMHINKELGTSTFHLLNKNEFISGIKTNLSAIVKREKNADVQKELNKIVKEIEENISTDSDWEHFQIHFDRVHGDFSKRFKATHINLSPQEIKLSAYLRMNLSTKEIAQLLHISVRGVEISRYRLRKKLQLDRSINLQEYILGF</sequence>
<reference evidence="6 7" key="1">
    <citation type="submission" date="2018-11" db="EMBL/GenBank/DDBJ databases">
        <title>Chryseotalea sanarue gen. nov., sp., nov., a member of the family Cytophagaceae, isolated from a brackish lake in Hamamatsu Japan.</title>
        <authorList>
            <person name="Maejima Y."/>
            <person name="Iino T."/>
            <person name="Muraguchi Y."/>
            <person name="Fukuda K."/>
            <person name="Ohkuma M."/>
            <person name="Moriuchi R."/>
            <person name="Dohra H."/>
            <person name="Kimbara K."/>
            <person name="Shintani M."/>
        </authorList>
    </citation>
    <scope>NUCLEOTIDE SEQUENCE [LARGE SCALE GENOMIC DNA]</scope>
    <source>
        <strain evidence="6 7">Ys</strain>
    </source>
</reference>
<dbReference type="SMART" id="SM00421">
    <property type="entry name" value="HTH_LUXR"/>
    <property type="match status" value="1"/>
</dbReference>
<feature type="transmembrane region" description="Helical" evidence="3">
    <location>
        <begin position="749"/>
        <end position="774"/>
    </location>
</feature>
<dbReference type="Gene3D" id="2.60.40.10">
    <property type="entry name" value="Immunoglobulins"/>
    <property type="match status" value="1"/>
</dbReference>
<dbReference type="InterPro" id="IPR000792">
    <property type="entry name" value="Tscrpt_reg_LuxR_C"/>
</dbReference>
<dbReference type="SUPFAM" id="SSF46894">
    <property type="entry name" value="C-terminal effector domain of the bipartite response regulators"/>
    <property type="match status" value="1"/>
</dbReference>